<evidence type="ECO:0000313" key="2">
    <source>
        <dbReference type="Proteomes" id="UP000324222"/>
    </source>
</evidence>
<protein>
    <submittedName>
        <fullName evidence="1">Uncharacterized protein</fullName>
    </submittedName>
</protein>
<accession>A0A5B7K927</accession>
<proteinExistence type="predicted"/>
<reference evidence="1 2" key="1">
    <citation type="submission" date="2019-05" db="EMBL/GenBank/DDBJ databases">
        <title>Another draft genome of Portunus trituberculatus and its Hox gene families provides insights of decapod evolution.</title>
        <authorList>
            <person name="Jeong J.-H."/>
            <person name="Song I."/>
            <person name="Kim S."/>
            <person name="Choi T."/>
            <person name="Kim D."/>
            <person name="Ryu S."/>
            <person name="Kim W."/>
        </authorList>
    </citation>
    <scope>NUCLEOTIDE SEQUENCE [LARGE SCALE GENOMIC DNA]</scope>
    <source>
        <tissue evidence="1">Muscle</tissue>
    </source>
</reference>
<dbReference type="AlphaFoldDB" id="A0A5B7K927"/>
<organism evidence="1 2">
    <name type="scientific">Portunus trituberculatus</name>
    <name type="common">Swimming crab</name>
    <name type="synonym">Neptunus trituberculatus</name>
    <dbReference type="NCBI Taxonomy" id="210409"/>
    <lineage>
        <taxon>Eukaryota</taxon>
        <taxon>Metazoa</taxon>
        <taxon>Ecdysozoa</taxon>
        <taxon>Arthropoda</taxon>
        <taxon>Crustacea</taxon>
        <taxon>Multicrustacea</taxon>
        <taxon>Malacostraca</taxon>
        <taxon>Eumalacostraca</taxon>
        <taxon>Eucarida</taxon>
        <taxon>Decapoda</taxon>
        <taxon>Pleocyemata</taxon>
        <taxon>Brachyura</taxon>
        <taxon>Eubrachyura</taxon>
        <taxon>Portunoidea</taxon>
        <taxon>Portunidae</taxon>
        <taxon>Portuninae</taxon>
        <taxon>Portunus</taxon>
    </lineage>
</organism>
<dbReference type="EMBL" id="VSRR010134573">
    <property type="protein sequence ID" value="MPD03087.1"/>
    <property type="molecule type" value="Genomic_DNA"/>
</dbReference>
<gene>
    <name evidence="1" type="ORF">E2C01_098706</name>
</gene>
<dbReference type="Proteomes" id="UP000324222">
    <property type="component" value="Unassembled WGS sequence"/>
</dbReference>
<name>A0A5B7K927_PORTR</name>
<evidence type="ECO:0000313" key="1">
    <source>
        <dbReference type="EMBL" id="MPD03087.1"/>
    </source>
</evidence>
<keyword evidence="2" id="KW-1185">Reference proteome</keyword>
<comment type="caution">
    <text evidence="1">The sequence shown here is derived from an EMBL/GenBank/DDBJ whole genome shotgun (WGS) entry which is preliminary data.</text>
</comment>
<sequence length="86" mass="9674">MATARGVWRLPRGMEHFRVDSREVAGGDVACINLKHTFVKLIKLRKSVGISLGAAMLERRKLGRERGDSGRIWLRPPLRLGRLVGQ</sequence>